<keyword evidence="1" id="KW-1133">Transmembrane helix</keyword>
<reference evidence="2 3" key="1">
    <citation type="submission" date="2018-01" db="EMBL/GenBank/DDBJ databases">
        <title>Whole genome analyses suggest that Burkholderia sensu lato contains two further novel genera in the rhizoxinica-symbiotica group Mycetohabitans gen. nov., and Trinickia gen. nov.: implications for the evolution of diazotrophy and nodulation in the Burkholderiaceae.</title>
        <authorList>
            <person name="Estrada-de los Santos P."/>
            <person name="Palmer M."/>
            <person name="Chavez-Ramirez B."/>
            <person name="Beukes C."/>
            <person name="Steenkamp E.T."/>
            <person name="Hirsch A.M."/>
            <person name="Manyaka P."/>
            <person name="Maluk M."/>
            <person name="Lafos M."/>
            <person name="Crook M."/>
            <person name="Gross E."/>
            <person name="Simon M.F."/>
            <person name="Bueno dos Reis Junior F."/>
            <person name="Poole P.S."/>
            <person name="Venter S.N."/>
            <person name="James E.K."/>
        </authorList>
    </citation>
    <scope>NUCLEOTIDE SEQUENCE [LARGE SCALE GENOMIC DNA]</scope>
    <source>
        <strain evidence="2 3">GIMN1.004</strain>
    </source>
</reference>
<keyword evidence="3" id="KW-1185">Reference proteome</keyword>
<evidence type="ECO:0000256" key="1">
    <source>
        <dbReference type="SAM" id="Phobius"/>
    </source>
</evidence>
<dbReference type="Proteomes" id="UP000235616">
    <property type="component" value="Unassembled WGS sequence"/>
</dbReference>
<feature type="transmembrane region" description="Helical" evidence="1">
    <location>
        <begin position="24"/>
        <end position="43"/>
    </location>
</feature>
<organism evidence="2 3">
    <name type="scientific">Trinickia dabaoshanensis</name>
    <dbReference type="NCBI Taxonomy" id="564714"/>
    <lineage>
        <taxon>Bacteria</taxon>
        <taxon>Pseudomonadati</taxon>
        <taxon>Pseudomonadota</taxon>
        <taxon>Betaproteobacteria</taxon>
        <taxon>Burkholderiales</taxon>
        <taxon>Burkholderiaceae</taxon>
        <taxon>Trinickia</taxon>
    </lineage>
</organism>
<comment type="caution">
    <text evidence="2">The sequence shown here is derived from an EMBL/GenBank/DDBJ whole genome shotgun (WGS) entry which is preliminary data.</text>
</comment>
<dbReference type="AlphaFoldDB" id="A0A2N7VQJ6"/>
<accession>A0A2N7VQJ6</accession>
<feature type="transmembrane region" description="Helical" evidence="1">
    <location>
        <begin position="49"/>
        <end position="68"/>
    </location>
</feature>
<proteinExistence type="predicted"/>
<keyword evidence="1" id="KW-0812">Transmembrane</keyword>
<evidence type="ECO:0000313" key="2">
    <source>
        <dbReference type="EMBL" id="PMS19424.1"/>
    </source>
</evidence>
<gene>
    <name evidence="2" type="ORF">C0Z18_13985</name>
</gene>
<protein>
    <submittedName>
        <fullName evidence="2">Uncharacterized protein</fullName>
    </submittedName>
</protein>
<dbReference type="RefSeq" id="WP_102646012.1">
    <property type="nucleotide sequence ID" value="NZ_PNYA01000011.1"/>
</dbReference>
<evidence type="ECO:0000313" key="3">
    <source>
        <dbReference type="Proteomes" id="UP000235616"/>
    </source>
</evidence>
<keyword evidence="1" id="KW-0472">Membrane</keyword>
<name>A0A2N7VQJ6_9BURK</name>
<sequence>MTDFDPEVDSGAPRRLRLRRSRTVRLAALGFGCVCAAAVHGTASAHLGAIDALWLAGAVVAALCASFARYERRQPVLLELTPEGIAGFGRGGQRLFQGRIVGFSQWAERLLVFAVAGPEARRSDAFVVAADAVDAAAFRALAVRGRHAAY</sequence>
<dbReference type="EMBL" id="PNYA01000011">
    <property type="protein sequence ID" value="PMS19424.1"/>
    <property type="molecule type" value="Genomic_DNA"/>
</dbReference>